<evidence type="ECO:0008006" key="7">
    <source>
        <dbReference type="Google" id="ProtNLM"/>
    </source>
</evidence>
<feature type="transmembrane region" description="Helical" evidence="2">
    <location>
        <begin position="168"/>
        <end position="186"/>
    </location>
</feature>
<evidence type="ECO:0000256" key="2">
    <source>
        <dbReference type="SAM" id="Phobius"/>
    </source>
</evidence>
<gene>
    <name evidence="5" type="ORF">CCGE525_28200</name>
</gene>
<evidence type="ECO:0000256" key="1">
    <source>
        <dbReference type="SAM" id="MobiDB-lite"/>
    </source>
</evidence>
<feature type="domain" description="Alpha/beta-hydrolase catalytic" evidence="3">
    <location>
        <begin position="263"/>
        <end position="551"/>
    </location>
</feature>
<dbReference type="Proteomes" id="UP000282195">
    <property type="component" value="Plasmid pRCCGE525c"/>
</dbReference>
<keyword evidence="2" id="KW-1133">Transmembrane helix</keyword>
<feature type="transmembrane region" description="Helical" evidence="2">
    <location>
        <begin position="87"/>
        <end position="106"/>
    </location>
</feature>
<evidence type="ECO:0000313" key="5">
    <source>
        <dbReference type="EMBL" id="AYG62634.1"/>
    </source>
</evidence>
<organism evidence="5 6">
    <name type="scientific">Rhizobium jaguaris</name>
    <dbReference type="NCBI Taxonomy" id="1312183"/>
    <lineage>
        <taxon>Bacteria</taxon>
        <taxon>Pseudomonadati</taxon>
        <taxon>Pseudomonadota</taxon>
        <taxon>Alphaproteobacteria</taxon>
        <taxon>Hyphomicrobiales</taxon>
        <taxon>Rhizobiaceae</taxon>
        <taxon>Rhizobium/Agrobacterium group</taxon>
        <taxon>Rhizobium</taxon>
    </lineage>
</organism>
<name>A0A387G2T6_9HYPH</name>
<dbReference type="RefSeq" id="WP_120707549.1">
    <property type="nucleotide sequence ID" value="NZ_CP032695.1"/>
</dbReference>
<dbReference type="AlphaFoldDB" id="A0A387G2T6"/>
<dbReference type="Pfam" id="PF15420">
    <property type="entry name" value="Abhydrolase_9_N"/>
    <property type="match status" value="1"/>
</dbReference>
<dbReference type="OrthoDB" id="4397445at2"/>
<evidence type="ECO:0000259" key="4">
    <source>
        <dbReference type="Pfam" id="PF15420"/>
    </source>
</evidence>
<dbReference type="Pfam" id="PF10081">
    <property type="entry name" value="Abhydrolase_9"/>
    <property type="match status" value="1"/>
</dbReference>
<feature type="region of interest" description="Disordered" evidence="1">
    <location>
        <begin position="555"/>
        <end position="580"/>
    </location>
</feature>
<evidence type="ECO:0000259" key="3">
    <source>
        <dbReference type="Pfam" id="PF10081"/>
    </source>
</evidence>
<keyword evidence="2" id="KW-0472">Membrane</keyword>
<feature type="domain" description="Alpha/beta-hydrolase N-terminal" evidence="4">
    <location>
        <begin position="40"/>
        <end position="246"/>
    </location>
</feature>
<protein>
    <recommendedName>
        <fullName evidence="7">Alpha/beta-hydrolase family protein</fullName>
    </recommendedName>
</protein>
<feature type="transmembrane region" description="Helical" evidence="2">
    <location>
        <begin position="49"/>
        <end position="75"/>
    </location>
</feature>
<dbReference type="PIRSF" id="PIRSF007542">
    <property type="entry name" value="UCP007542"/>
    <property type="match status" value="1"/>
</dbReference>
<dbReference type="InterPro" id="IPR029058">
    <property type="entry name" value="AB_hydrolase_fold"/>
</dbReference>
<keyword evidence="5" id="KW-0614">Plasmid</keyword>
<dbReference type="EMBL" id="CP032695">
    <property type="protein sequence ID" value="AYG62634.1"/>
    <property type="molecule type" value="Genomic_DNA"/>
</dbReference>
<dbReference type="KEGG" id="rjg:CCGE525_28200"/>
<feature type="transmembrane region" description="Helical" evidence="2">
    <location>
        <begin position="12"/>
        <end position="37"/>
    </location>
</feature>
<proteinExistence type="predicted"/>
<reference evidence="5 6" key="1">
    <citation type="submission" date="2018-10" db="EMBL/GenBank/DDBJ databases">
        <title>Rhizobium etli, R. leguminosarum and a new Rhizobium genospecies from Phaseolus dumosus.</title>
        <authorList>
            <person name="Ramirez-Puebla S.T."/>
            <person name="Rogel-Hernandez M.A."/>
            <person name="Guerrero G."/>
            <person name="Ormeno-Orrillo E."/>
            <person name="Martinez-Romero J.C."/>
            <person name="Negrete-Yankelevich S."/>
            <person name="Martinez-Romero E."/>
        </authorList>
    </citation>
    <scope>NUCLEOTIDE SEQUENCE [LARGE SCALE GENOMIC DNA]</scope>
    <source>
        <strain evidence="5 6">CCGE525</strain>
        <plasmid evidence="6">prccge525c</plasmid>
    </source>
</reference>
<feature type="compositionally biased region" description="Basic and acidic residues" evidence="1">
    <location>
        <begin position="568"/>
        <end position="580"/>
    </location>
</feature>
<dbReference type="InterPro" id="IPR027787">
    <property type="entry name" value="Alpha/beta-hydrolase_catalytic"/>
</dbReference>
<keyword evidence="2" id="KW-0812">Transmembrane</keyword>
<dbReference type="SUPFAM" id="SSF53474">
    <property type="entry name" value="alpha/beta-Hydrolases"/>
    <property type="match status" value="1"/>
</dbReference>
<sequence length="580" mass="64211">MSGNTAATRKSFWVDIVAAGFGPLSWLGLLLGAILFASALTPTLVPRDWLPQGVLAGLCFSVGYALGVLLTWLWTDLELPQQSRARALIRYPAAAISLAVVVNSLWRSTAWQNSVRAAVGMPQADSINPVLVCGVAVLAFAMLLALGRLAKVLATILYRLMRRYIPPRIAMILAISVTAFLFWSMANGVLARTAFEVLDASYRQFDALLEPERPQPLENGKTGTLGSLVAWNELGRAGREFVVSGPHASDISAITGRPALEPIRVYVGLQSERTPQDRARLALEELKRQGGFSRSILVVVTPTGTGWIDPAAMDTVEYLHDGDIASVAVQYSYLSSPLSLLAQSEYGAETARALFSQIYGYWTTLPKDKRPRLYLHGLSLGAMNSQQSARLFEMMDDPIQGALWSGPPFVSAIWQTVTEERNPGSFERLPQFRDGRMIRFMNQNGFPQQETPGSWGPIRIVYLQYASDPIVFFNIKDFYKTPDWMREPLGQDVSPQLRWYPIVTGFQLILDMLVANKTPMGFGHVYAPQHYINAWVAVTDVRGWSQDQLAALRKRFETPENAGTTSTKETREPSYEGRGG</sequence>
<keyword evidence="6" id="KW-1185">Reference proteome</keyword>
<accession>A0A387G2T6</accession>
<geneLocation type="plasmid" evidence="6">
    <name>prccge525c</name>
</geneLocation>
<feature type="transmembrane region" description="Helical" evidence="2">
    <location>
        <begin position="126"/>
        <end position="147"/>
    </location>
</feature>
<dbReference type="InterPro" id="IPR012037">
    <property type="entry name" value="Alpha/beta-hydrolase_fam"/>
</dbReference>
<dbReference type="InterPro" id="IPR027788">
    <property type="entry name" value="Alpha/beta-hydrolase_N_dom"/>
</dbReference>
<evidence type="ECO:0000313" key="6">
    <source>
        <dbReference type="Proteomes" id="UP000282195"/>
    </source>
</evidence>